<dbReference type="PANTHER" id="PTHR22683:SF1">
    <property type="entry name" value="TYPE VII SECRETION SYSTEM PROTEIN ESSC"/>
    <property type="match status" value="1"/>
</dbReference>
<feature type="region of interest" description="Disordered" evidence="10">
    <location>
        <begin position="1"/>
        <end position="22"/>
    </location>
</feature>
<dbReference type="SMART" id="SM00382">
    <property type="entry name" value="AAA"/>
    <property type="match status" value="3"/>
</dbReference>
<name>A0ABU7RNX0_9ACTN</name>
<keyword evidence="14" id="KW-1185">Reference proteome</keyword>
<feature type="binding site" evidence="9">
    <location>
        <begin position="850"/>
        <end position="857"/>
    </location>
    <ligand>
        <name>ATP</name>
        <dbReference type="ChEBI" id="CHEBI:30616"/>
    </ligand>
</feature>
<sequence length="1352" mass="144811">MASVVVRRPARRPGPEMPSGELVLEAPPEIPAPTGRQWTAALSILPMIVIMAAMLLMFSGSANGTLRLVVFGLLGVAMLAMVLVAVARGNGPSRQEMGYARRLYLRRLAQHRVRLLRTVDRQRDALLYLHPEPGQLWSIVDSYRLWERRIDDADFGVIRVGVGPQSPATALIAPDTKPLEQLEPLSALALRRFLKTYSAVPELPLAVALTGFARLHVRGERARTVPLVRAMLAQLATLHAPDDVRVAVCAGPAELPAWDWVKWLPHALHPELTDAAGPVRLVAPTLAGLEELLEELLATRPRFAPDRRRATGPQLVVVLDGGDVTGSDHLMTGGGVEGVLVVDLAPAGPTAPLDRSALVLEVDADRTLVAGTLDGRAELGRADQLDAAGTEALARQLAPLRLAGTSRGEPALSQDLGLADLLELGDPYAFDPERTWHRRPNRDRLRVMFGLQPDGTPVELDLKESAQDGMGPHGLIIGATGSGKSELLRTLVLALAITHPPNSLNFALIDFKGGATFTRLDALPHTSAVITNLADELPLVDRMTDALNGELIRRQELLRAAGNFSSMREYERTRAAGAPLPEVPTLLVICDEFSELLSAKPDFIDTFVQIGRIGRALNVHLLLASQRLEEGRLRGLDGHLSYRIGLRTFSAMESRTVLGATDAFELPRAPGHGFLRYGTEPLVRFRAAYVSGAHRRPETASEPTGPEAVELIEYVVDHLPPAPADGLTADPAGGLTADPAAEPTRGADASGDDPDDGGTDSLLDILVDRLTGRGAPAHQVWLPPLAESPTLDALLGPPGADPVRGLRAGREELTGRLRVLAGVVDRPLEQRRDALEFDLAGSAGHLLVTGGPRSGKSTALRTVITSLALTHTPREVQFYCLDFGAGSLAALRDLPHVGGVAGRQNVGAVRRTVAQVAAVLTERERRFAEQEIDGIAGYRAARDRGEFPDDPYGDVFLVVDGWQTLRKDFADVEETVCDLAVRGLAHGVHLLVAGARWFDLRPAVRDLFGSRAELRLGDPIDTTVDRAAALAVPEGAPGRGVTTSRHQMLLALPRIDGVAAADGLPAATTALVRAVAATWPGEPAPRVRLLPAVVPYPELPTRDEHPLVLTERPAAANGTGGRGLSVGIAEQDLAPVRLDFGTDPHLLLLGDAQSGKTAFLRLLARRIVENCPPTQARIILVDHRRGLLGDVPAGHLLGHGTDPVGTRQLIVEAARGMAERRPGAGVTPEQLRARSWWRGPELFVLVDDYDLVVSPMDNPLQPLLEYLPQGRELGLHVVLTRRTGGAGRGLFEPFLARLRDVGSPGLLLSGEPGEGPLLGGLKAEPLPAGRGRLIARGLPPRLLQLAWLPPAG</sequence>
<dbReference type="PANTHER" id="PTHR22683">
    <property type="entry name" value="SPORULATION PROTEIN RELATED"/>
    <property type="match status" value="1"/>
</dbReference>
<dbReference type="InterPro" id="IPR023836">
    <property type="entry name" value="EccCa-like_Actinobacteria"/>
</dbReference>
<feature type="domain" description="FtsK" evidence="12">
    <location>
        <begin position="455"/>
        <end position="655"/>
    </location>
</feature>
<evidence type="ECO:0000256" key="10">
    <source>
        <dbReference type="SAM" id="MobiDB-lite"/>
    </source>
</evidence>
<protein>
    <submittedName>
        <fullName evidence="13">Type VII secretion protein EccCa</fullName>
    </submittedName>
</protein>
<dbReference type="InterPro" id="IPR023837">
    <property type="entry name" value="EccCb-like_Actinobacteria"/>
</dbReference>
<dbReference type="InterPro" id="IPR027417">
    <property type="entry name" value="P-loop_NTPase"/>
</dbReference>
<keyword evidence="2" id="KW-1003">Cell membrane</keyword>
<evidence type="ECO:0000256" key="2">
    <source>
        <dbReference type="ARBA" id="ARBA00022475"/>
    </source>
</evidence>
<feature type="transmembrane region" description="Helical" evidence="11">
    <location>
        <begin position="38"/>
        <end position="58"/>
    </location>
</feature>
<feature type="binding site" evidence="9">
    <location>
        <begin position="1150"/>
        <end position="1157"/>
    </location>
    <ligand>
        <name>ATP</name>
        <dbReference type="ChEBI" id="CHEBI:30616"/>
    </ligand>
</feature>
<evidence type="ECO:0000256" key="8">
    <source>
        <dbReference type="ARBA" id="ARBA00023136"/>
    </source>
</evidence>
<dbReference type="Pfam" id="PF01580">
    <property type="entry name" value="FtsK_SpoIIIE"/>
    <property type="match status" value="2"/>
</dbReference>
<keyword evidence="8 11" id="KW-0472">Membrane</keyword>
<evidence type="ECO:0000256" key="3">
    <source>
        <dbReference type="ARBA" id="ARBA00022692"/>
    </source>
</evidence>
<dbReference type="InterPro" id="IPR003593">
    <property type="entry name" value="AAA+_ATPase"/>
</dbReference>
<dbReference type="EMBL" id="JAZGQK010000006">
    <property type="protein sequence ID" value="MEE6258211.1"/>
    <property type="molecule type" value="Genomic_DNA"/>
</dbReference>
<keyword evidence="6 9" id="KW-0067">ATP-binding</keyword>
<reference evidence="13 14" key="1">
    <citation type="submission" date="2024-01" db="EMBL/GenBank/DDBJ databases">
        <title>Genome insights into Plantactinospora sonchi sp. nov.</title>
        <authorList>
            <person name="Wang L."/>
        </authorList>
    </citation>
    <scope>NUCLEOTIDE SEQUENCE [LARGE SCALE GENOMIC DNA]</scope>
    <source>
        <strain evidence="13 14">NEAU-QY2</strain>
    </source>
</reference>
<feature type="binding site" evidence="9">
    <location>
        <begin position="478"/>
        <end position="485"/>
    </location>
    <ligand>
        <name>ATP</name>
        <dbReference type="ChEBI" id="CHEBI:30616"/>
    </ligand>
</feature>
<dbReference type="NCBIfam" id="TIGR03925">
    <property type="entry name" value="T7SS_EccC_b"/>
    <property type="match status" value="1"/>
</dbReference>
<evidence type="ECO:0000256" key="1">
    <source>
        <dbReference type="ARBA" id="ARBA00004651"/>
    </source>
</evidence>
<feature type="transmembrane region" description="Helical" evidence="11">
    <location>
        <begin position="65"/>
        <end position="87"/>
    </location>
</feature>
<keyword evidence="5 9" id="KW-0547">Nucleotide-binding</keyword>
<evidence type="ECO:0000259" key="12">
    <source>
        <dbReference type="PROSITE" id="PS50901"/>
    </source>
</evidence>
<dbReference type="RefSeq" id="WP_331213336.1">
    <property type="nucleotide sequence ID" value="NZ_JAZGQK010000006.1"/>
</dbReference>
<dbReference type="InterPro" id="IPR002543">
    <property type="entry name" value="FtsK_dom"/>
</dbReference>
<evidence type="ECO:0000256" key="7">
    <source>
        <dbReference type="ARBA" id="ARBA00022989"/>
    </source>
</evidence>
<feature type="region of interest" description="Disordered" evidence="10">
    <location>
        <begin position="722"/>
        <end position="759"/>
    </location>
</feature>
<proteinExistence type="predicted"/>
<accession>A0ABU7RNX0</accession>
<dbReference type="Gene3D" id="3.40.50.300">
    <property type="entry name" value="P-loop containing nucleotide triphosphate hydrolases"/>
    <property type="match status" value="4"/>
</dbReference>
<feature type="domain" description="FtsK" evidence="12">
    <location>
        <begin position="832"/>
        <end position="1023"/>
    </location>
</feature>
<evidence type="ECO:0000313" key="13">
    <source>
        <dbReference type="EMBL" id="MEE6258211.1"/>
    </source>
</evidence>
<dbReference type="PROSITE" id="PS50901">
    <property type="entry name" value="FTSK"/>
    <property type="match status" value="3"/>
</dbReference>
<keyword evidence="3 11" id="KW-0812">Transmembrane</keyword>
<gene>
    <name evidence="13" type="primary">eccCa</name>
    <name evidence="13" type="ORF">V1633_06840</name>
</gene>
<comment type="subcellular location">
    <subcellularLocation>
        <location evidence="1">Cell membrane</location>
        <topology evidence="1">Multi-pass membrane protein</topology>
    </subcellularLocation>
</comment>
<comment type="caution">
    <text evidence="13">The sequence shown here is derived from an EMBL/GenBank/DDBJ whole genome shotgun (WGS) entry which is preliminary data.</text>
</comment>
<keyword evidence="4" id="KW-0677">Repeat</keyword>
<evidence type="ECO:0000256" key="4">
    <source>
        <dbReference type="ARBA" id="ARBA00022737"/>
    </source>
</evidence>
<feature type="domain" description="FtsK" evidence="12">
    <location>
        <begin position="1133"/>
        <end position="1316"/>
    </location>
</feature>
<dbReference type="Proteomes" id="UP001332243">
    <property type="component" value="Unassembled WGS sequence"/>
</dbReference>
<dbReference type="SUPFAM" id="SSF52540">
    <property type="entry name" value="P-loop containing nucleoside triphosphate hydrolases"/>
    <property type="match status" value="3"/>
</dbReference>
<evidence type="ECO:0000256" key="9">
    <source>
        <dbReference type="PROSITE-ProRule" id="PRU00289"/>
    </source>
</evidence>
<evidence type="ECO:0000256" key="6">
    <source>
        <dbReference type="ARBA" id="ARBA00022840"/>
    </source>
</evidence>
<evidence type="ECO:0000256" key="11">
    <source>
        <dbReference type="SAM" id="Phobius"/>
    </source>
</evidence>
<dbReference type="InterPro" id="IPR050206">
    <property type="entry name" value="FtsK/SpoIIIE/SftA"/>
</dbReference>
<dbReference type="NCBIfam" id="TIGR03924">
    <property type="entry name" value="T7SS_EccC_a"/>
    <property type="match status" value="1"/>
</dbReference>
<evidence type="ECO:0000256" key="5">
    <source>
        <dbReference type="ARBA" id="ARBA00022741"/>
    </source>
</evidence>
<keyword evidence="7 11" id="KW-1133">Transmembrane helix</keyword>
<organism evidence="13 14">
    <name type="scientific">Plantactinospora sonchi</name>
    <dbReference type="NCBI Taxonomy" id="1544735"/>
    <lineage>
        <taxon>Bacteria</taxon>
        <taxon>Bacillati</taxon>
        <taxon>Actinomycetota</taxon>
        <taxon>Actinomycetes</taxon>
        <taxon>Micromonosporales</taxon>
        <taxon>Micromonosporaceae</taxon>
        <taxon>Plantactinospora</taxon>
    </lineage>
</organism>
<evidence type="ECO:0000313" key="14">
    <source>
        <dbReference type="Proteomes" id="UP001332243"/>
    </source>
</evidence>